<proteinExistence type="predicted"/>
<dbReference type="RefSeq" id="WP_169210876.1">
    <property type="nucleotide sequence ID" value="NZ_JAATNW010000005.1"/>
</dbReference>
<reference evidence="3 4" key="1">
    <citation type="submission" date="2020-03" db="EMBL/GenBank/DDBJ databases">
        <title>Alteromonas ponticola sp. nov., isolated from seawater.</title>
        <authorList>
            <person name="Yoon J.-H."/>
            <person name="Kim Y.-O."/>
        </authorList>
    </citation>
    <scope>NUCLEOTIDE SEQUENCE [LARGE SCALE GENOMIC DNA]</scope>
    <source>
        <strain evidence="3 4">MYP5</strain>
    </source>
</reference>
<sequence length="571" mass="63023">MTSQRGVSFWYFLLGILIILVIGYWFLANPIIKWVLEDKVSEAYGAEVNIGEVSHTLIPVTASLYDIQLTDPAQPANNKVQIDEASADVEVLPLLSDQIVVSKLNLLAIRFDQPRQAPGEVYRQPADSMTLDDIKASAKEAIPTVDELLARSELKSTQAAEQAKQQYQQFDQSLKSNYQALPDKNRIDEYKAQIEQLKNTDYKSPEALARAKETLDKIKQEIKQDQQRIKAFTNEAKRARTALKTSIDTLKQAPQQDYALLKGALTGDQAALQQVTQMVFGDKAEQMTEYLTAATQLILPLINGDKDQPAEQTEMPSVWVKDATMTVELLGQRLTSEWKNITNTHPLIGEPTTYSIFADSNTFKQFESTGQFWLDDEGVDAQQQWTLEGIDLASIPVVQAEKLSALLQSALLASSGNFIVDNNAVSGSSAVKLSELAMQAEGKNQLTTSIANVLGQLKQLNFDIGFSGQVDNPGFNLSSDLDNQFAKLALAELSASQKDKLDELKQKLAARVSDDQKQANNALKELNTMLAAANGNSDDLQALLQAKLADVIDQKKSKLLDKLKDKLGKND</sequence>
<keyword evidence="1" id="KW-0175">Coiled coil</keyword>
<evidence type="ECO:0000256" key="2">
    <source>
        <dbReference type="SAM" id="Phobius"/>
    </source>
</evidence>
<accession>A0ABX1R4B0</accession>
<keyword evidence="4" id="KW-1185">Reference proteome</keyword>
<dbReference type="NCBIfam" id="TIGR03545">
    <property type="entry name" value="TIGR03545 family protein"/>
    <property type="match status" value="1"/>
</dbReference>
<comment type="caution">
    <text evidence="3">The sequence shown here is derived from an EMBL/GenBank/DDBJ whole genome shotgun (WGS) entry which is preliminary data.</text>
</comment>
<gene>
    <name evidence="3" type="ORF">HCJ96_09805</name>
</gene>
<keyword evidence="2" id="KW-0812">Transmembrane</keyword>
<evidence type="ECO:0000313" key="4">
    <source>
        <dbReference type="Proteomes" id="UP000709336"/>
    </source>
</evidence>
<dbReference type="InterPro" id="IPR019934">
    <property type="entry name" value="CHP03545"/>
</dbReference>
<dbReference type="Proteomes" id="UP000709336">
    <property type="component" value="Unassembled WGS sequence"/>
</dbReference>
<keyword evidence="2" id="KW-1133">Transmembrane helix</keyword>
<name>A0ABX1R4B0_9ALTE</name>
<protein>
    <submittedName>
        <fullName evidence="3">TIGR03545 family protein</fullName>
    </submittedName>
</protein>
<evidence type="ECO:0000313" key="3">
    <source>
        <dbReference type="EMBL" id="NMH60312.1"/>
    </source>
</evidence>
<feature type="transmembrane region" description="Helical" evidence="2">
    <location>
        <begin position="7"/>
        <end position="27"/>
    </location>
</feature>
<feature type="coiled-coil region" evidence="1">
    <location>
        <begin position="208"/>
        <end position="242"/>
    </location>
</feature>
<dbReference type="EMBL" id="JAATNW010000005">
    <property type="protein sequence ID" value="NMH60312.1"/>
    <property type="molecule type" value="Genomic_DNA"/>
</dbReference>
<organism evidence="3 4">
    <name type="scientific">Alteromonas ponticola</name>
    <dbReference type="NCBI Taxonomy" id="2720613"/>
    <lineage>
        <taxon>Bacteria</taxon>
        <taxon>Pseudomonadati</taxon>
        <taxon>Pseudomonadota</taxon>
        <taxon>Gammaproteobacteria</taxon>
        <taxon>Alteromonadales</taxon>
        <taxon>Alteromonadaceae</taxon>
        <taxon>Alteromonas/Salinimonas group</taxon>
        <taxon>Alteromonas</taxon>
    </lineage>
</organism>
<evidence type="ECO:0000256" key="1">
    <source>
        <dbReference type="SAM" id="Coils"/>
    </source>
</evidence>
<keyword evidence="2" id="KW-0472">Membrane</keyword>
<feature type="coiled-coil region" evidence="1">
    <location>
        <begin position="505"/>
        <end position="543"/>
    </location>
</feature>